<evidence type="ECO:0000256" key="4">
    <source>
        <dbReference type="ARBA" id="ARBA00023136"/>
    </source>
</evidence>
<keyword evidence="8" id="KW-1185">Reference proteome</keyword>
<dbReference type="EMBL" id="OUUY01000027">
    <property type="protein sequence ID" value="SPP99854.1"/>
    <property type="molecule type" value="Genomic_DNA"/>
</dbReference>
<dbReference type="Pfam" id="PF06271">
    <property type="entry name" value="RDD"/>
    <property type="match status" value="1"/>
</dbReference>
<proteinExistence type="predicted"/>
<evidence type="ECO:0000313" key="8">
    <source>
        <dbReference type="Proteomes" id="UP000245125"/>
    </source>
</evidence>
<evidence type="ECO:0000256" key="2">
    <source>
        <dbReference type="ARBA" id="ARBA00022692"/>
    </source>
</evidence>
<keyword evidence="4 5" id="KW-0472">Membrane</keyword>
<sequence>MPEEQRRAGLLLRTAAKIVDFILIAAVIEIIPRAGFFAGLTYLLLGDGFFEGRSIGKKLLRIQVVSADTHSPCTFKDSILRNSTFAVGYVLWIVPIIGWIFILIVSVVEFILLLGSKDGMRLGDEIARTSVFEFL</sequence>
<evidence type="ECO:0000259" key="6">
    <source>
        <dbReference type="Pfam" id="PF06271"/>
    </source>
</evidence>
<feature type="transmembrane region" description="Helical" evidence="5">
    <location>
        <begin position="89"/>
        <end position="114"/>
    </location>
</feature>
<evidence type="ECO:0000256" key="5">
    <source>
        <dbReference type="SAM" id="Phobius"/>
    </source>
</evidence>
<gene>
    <name evidence="7" type="ORF">NBG4_1220003</name>
</gene>
<organism evidence="7 8">
    <name type="scientific">Candidatus Sulfobium mesophilum</name>
    <dbReference type="NCBI Taxonomy" id="2016548"/>
    <lineage>
        <taxon>Bacteria</taxon>
        <taxon>Pseudomonadati</taxon>
        <taxon>Nitrospirota</taxon>
        <taxon>Nitrospiria</taxon>
        <taxon>Nitrospirales</taxon>
        <taxon>Nitrospiraceae</taxon>
        <taxon>Candidatus Sulfobium</taxon>
    </lineage>
</organism>
<protein>
    <recommendedName>
        <fullName evidence="6">RDD domain-containing protein</fullName>
    </recommendedName>
</protein>
<accession>A0A2U3QEP6</accession>
<name>A0A2U3QEP6_9BACT</name>
<comment type="subcellular location">
    <subcellularLocation>
        <location evidence="1">Membrane</location>
        <topology evidence="1">Multi-pass membrane protein</topology>
    </subcellularLocation>
</comment>
<dbReference type="InterPro" id="IPR010432">
    <property type="entry name" value="RDD"/>
</dbReference>
<reference evidence="8" key="1">
    <citation type="submission" date="2018-03" db="EMBL/GenBank/DDBJ databases">
        <authorList>
            <person name="Zecchin S."/>
        </authorList>
    </citation>
    <scope>NUCLEOTIDE SEQUENCE [LARGE SCALE GENOMIC DNA]</scope>
</reference>
<feature type="transmembrane region" description="Helical" evidence="5">
    <location>
        <begin position="21"/>
        <end position="45"/>
    </location>
</feature>
<keyword evidence="2 5" id="KW-0812">Transmembrane</keyword>
<dbReference type="Proteomes" id="UP000245125">
    <property type="component" value="Unassembled WGS sequence"/>
</dbReference>
<dbReference type="OrthoDB" id="9787732at2"/>
<dbReference type="GO" id="GO:0016020">
    <property type="term" value="C:membrane"/>
    <property type="evidence" value="ECO:0007669"/>
    <property type="project" value="UniProtKB-SubCell"/>
</dbReference>
<evidence type="ECO:0000256" key="3">
    <source>
        <dbReference type="ARBA" id="ARBA00022989"/>
    </source>
</evidence>
<feature type="domain" description="RDD" evidence="6">
    <location>
        <begin position="42"/>
        <end position="127"/>
    </location>
</feature>
<dbReference type="AlphaFoldDB" id="A0A2U3QEP6"/>
<evidence type="ECO:0000313" key="7">
    <source>
        <dbReference type="EMBL" id="SPP99854.1"/>
    </source>
</evidence>
<keyword evidence="3 5" id="KW-1133">Transmembrane helix</keyword>
<evidence type="ECO:0000256" key="1">
    <source>
        <dbReference type="ARBA" id="ARBA00004141"/>
    </source>
</evidence>